<dbReference type="GO" id="GO:0009228">
    <property type="term" value="P:thiamine biosynthetic process"/>
    <property type="evidence" value="ECO:0007669"/>
    <property type="project" value="UniProtKB-KW"/>
</dbReference>
<comment type="catalytic activity">
    <reaction evidence="11">
        <text>N(6)-(pyridoxal phosphate)-L-lysyl-[4-amino-5-hydroxymethyl-2-methylpyrimidine phosphate synthase] + L-histidyl-[4-amino-5-hydroxymethyl-2-methylpyrimidine phosphate synthase] + 2 Fe(3+) + 4 H2O = L-lysyl-[4-amino-5-hydroxymethyl-2-methylpyrimidine phosphate synthase] + (2S)-2-amino-5-hydroxy-4-oxopentanoyl-[4-amino-5-hydroxymethyl-2-methylpyrimidine phosphate synthase] + 4-amino-2-methyl-5-(phosphooxymethyl)pyrimidine + 3-oxopropanoate + 2 Fe(2+) + 2 H(+)</text>
        <dbReference type="Rhea" id="RHEA:65756"/>
        <dbReference type="Rhea" id="RHEA-COMP:16892"/>
        <dbReference type="Rhea" id="RHEA-COMP:16893"/>
        <dbReference type="Rhea" id="RHEA-COMP:16894"/>
        <dbReference type="Rhea" id="RHEA-COMP:16895"/>
        <dbReference type="ChEBI" id="CHEBI:15377"/>
        <dbReference type="ChEBI" id="CHEBI:15378"/>
        <dbReference type="ChEBI" id="CHEBI:29033"/>
        <dbReference type="ChEBI" id="CHEBI:29034"/>
        <dbReference type="ChEBI" id="CHEBI:29969"/>
        <dbReference type="ChEBI" id="CHEBI:29979"/>
        <dbReference type="ChEBI" id="CHEBI:33190"/>
        <dbReference type="ChEBI" id="CHEBI:58354"/>
        <dbReference type="ChEBI" id="CHEBI:143915"/>
        <dbReference type="ChEBI" id="CHEBI:157692"/>
    </reaction>
    <physiologicalReaction direction="left-to-right" evidence="11">
        <dbReference type="Rhea" id="RHEA:65757"/>
    </physiologicalReaction>
</comment>
<evidence type="ECO:0000256" key="7">
    <source>
        <dbReference type="ARBA" id="ARBA00022898"/>
    </source>
</evidence>
<dbReference type="SUPFAM" id="SSF53850">
    <property type="entry name" value="Periplasmic binding protein-like II"/>
    <property type="match status" value="1"/>
</dbReference>
<evidence type="ECO:0000313" key="15">
    <source>
        <dbReference type="Proteomes" id="UP000190890"/>
    </source>
</evidence>
<protein>
    <recommendedName>
        <fullName evidence="10">Thiamine pyrimidine synthase</fullName>
    </recommendedName>
</protein>
<comment type="caution">
    <text evidence="14">The sequence shown here is derived from an EMBL/GenBank/DDBJ whole genome shotgun (WGS) entry which is preliminary data.</text>
</comment>
<reference evidence="14 15" key="1">
    <citation type="submission" date="2016-05" db="EMBL/GenBank/DDBJ databases">
        <title>Microbial solvent formation.</title>
        <authorList>
            <person name="Poehlein A."/>
            <person name="Montoya Solano J.D."/>
            <person name="Flitsch S."/>
            <person name="Krabben P."/>
            <person name="Duerre P."/>
            <person name="Daniel R."/>
        </authorList>
    </citation>
    <scope>NUCLEOTIDE SEQUENCE [LARGE SCALE GENOMIC DNA]</scope>
    <source>
        <strain evidence="14 15">DSM 2619</strain>
    </source>
</reference>
<evidence type="ECO:0000256" key="8">
    <source>
        <dbReference type="ARBA" id="ARBA00022977"/>
    </source>
</evidence>
<evidence type="ECO:0000256" key="2">
    <source>
        <dbReference type="ARBA" id="ARBA00004948"/>
    </source>
</evidence>
<keyword evidence="6" id="KW-0479">Metal-binding</keyword>
<dbReference type="Pfam" id="PF09084">
    <property type="entry name" value="NMT1"/>
    <property type="match status" value="1"/>
</dbReference>
<evidence type="ECO:0000313" key="14">
    <source>
        <dbReference type="EMBL" id="OOM77145.1"/>
    </source>
</evidence>
<keyword evidence="9" id="KW-0408">Iron</keyword>
<name>A0A1S8TIB9_9CLOT</name>
<keyword evidence="12" id="KW-0732">Signal</keyword>
<feature type="signal peptide" evidence="12">
    <location>
        <begin position="1"/>
        <end position="20"/>
    </location>
</feature>
<dbReference type="STRING" id="29367.CLPUN_24600"/>
<evidence type="ECO:0000256" key="9">
    <source>
        <dbReference type="ARBA" id="ARBA00023004"/>
    </source>
</evidence>
<dbReference type="RefSeq" id="WP_077847589.1">
    <property type="nucleotide sequence ID" value="NZ_LZZM01000154.1"/>
</dbReference>
<keyword evidence="8" id="KW-0784">Thiamine biosynthesis</keyword>
<evidence type="ECO:0000256" key="6">
    <source>
        <dbReference type="ARBA" id="ARBA00022723"/>
    </source>
</evidence>
<proteinExistence type="inferred from homology"/>
<evidence type="ECO:0000256" key="1">
    <source>
        <dbReference type="ARBA" id="ARBA00003469"/>
    </source>
</evidence>
<comment type="similarity">
    <text evidence="3">Belongs to the NMT1/THI5 family.</text>
</comment>
<dbReference type="GO" id="GO:0016740">
    <property type="term" value="F:transferase activity"/>
    <property type="evidence" value="ECO:0007669"/>
    <property type="project" value="UniProtKB-KW"/>
</dbReference>
<keyword evidence="15" id="KW-1185">Reference proteome</keyword>
<dbReference type="AlphaFoldDB" id="A0A1S8TIB9"/>
<dbReference type="Gene3D" id="3.40.190.10">
    <property type="entry name" value="Periplasmic binding protein-like II"/>
    <property type="match status" value="2"/>
</dbReference>
<dbReference type="PANTHER" id="PTHR31528">
    <property type="entry name" value="4-AMINO-5-HYDROXYMETHYL-2-METHYLPYRIMIDINE PHOSPHATE SYNTHASE THI11-RELATED"/>
    <property type="match status" value="1"/>
</dbReference>
<gene>
    <name evidence="14" type="ORF">CLPUN_24600</name>
</gene>
<comment type="pathway">
    <text evidence="2">Cofactor biosynthesis; thiamine diphosphate biosynthesis.</text>
</comment>
<evidence type="ECO:0000256" key="4">
    <source>
        <dbReference type="ARBA" id="ARBA00011738"/>
    </source>
</evidence>
<sequence length="355" mass="39186">MKKKLLALGLSVVMMGMLFVGCGTKPAETVGAKDTKESVDTAKGNNGETQKVNLQLKWLPQSQFMGYYVAAAKGYYKEEGIDINILPGGSDIIPEQNVYNGVADIGVTWVSSLMTYQAQGYELQEVAQMFQKSGLLLVSKKDAGINSPKDLIGKKVGNWFGGNEYEVLALLEKYKLDKNKDLKLLQQDYTMDQLKEGSIDAASAMTYNEFGLLLEGGISKDDLNTINMNDEGVAMMEDCLFVNSTWASKNKDLVVRFLRASIKGWKDACKDPEAAGKTVYEVDKSVSLEHQVYMAKEVAKLTAPEGFDASKIGQIDMNAIKQTGDFLKLYNKDLAKTPVVDDTTFTAKYWEEAIK</sequence>
<accession>A0A1S8TIB9</accession>
<evidence type="ECO:0000256" key="10">
    <source>
        <dbReference type="ARBA" id="ARBA00033171"/>
    </source>
</evidence>
<dbReference type="EMBL" id="LZZM01000154">
    <property type="protein sequence ID" value="OOM77145.1"/>
    <property type="molecule type" value="Genomic_DNA"/>
</dbReference>
<comment type="subunit">
    <text evidence="4">Homodimer.</text>
</comment>
<evidence type="ECO:0000256" key="11">
    <source>
        <dbReference type="ARBA" id="ARBA00048179"/>
    </source>
</evidence>
<dbReference type="GO" id="GO:0046872">
    <property type="term" value="F:metal ion binding"/>
    <property type="evidence" value="ECO:0007669"/>
    <property type="project" value="UniProtKB-KW"/>
</dbReference>
<keyword evidence="7" id="KW-0663">Pyridoxal phosphate</keyword>
<evidence type="ECO:0000256" key="3">
    <source>
        <dbReference type="ARBA" id="ARBA00009406"/>
    </source>
</evidence>
<dbReference type="OrthoDB" id="9815602at2"/>
<evidence type="ECO:0000259" key="13">
    <source>
        <dbReference type="Pfam" id="PF09084"/>
    </source>
</evidence>
<organism evidence="14 15">
    <name type="scientific">Clostridium puniceum</name>
    <dbReference type="NCBI Taxonomy" id="29367"/>
    <lineage>
        <taxon>Bacteria</taxon>
        <taxon>Bacillati</taxon>
        <taxon>Bacillota</taxon>
        <taxon>Clostridia</taxon>
        <taxon>Eubacteriales</taxon>
        <taxon>Clostridiaceae</taxon>
        <taxon>Clostridium</taxon>
    </lineage>
</organism>
<feature type="domain" description="SsuA/THI5-like" evidence="13">
    <location>
        <begin position="62"/>
        <end position="275"/>
    </location>
</feature>
<evidence type="ECO:0000256" key="12">
    <source>
        <dbReference type="SAM" id="SignalP"/>
    </source>
</evidence>
<evidence type="ECO:0000256" key="5">
    <source>
        <dbReference type="ARBA" id="ARBA00022679"/>
    </source>
</evidence>
<dbReference type="InterPro" id="IPR015168">
    <property type="entry name" value="SsuA/THI5"/>
</dbReference>
<dbReference type="InterPro" id="IPR027939">
    <property type="entry name" value="NMT1/THI5"/>
</dbReference>
<dbReference type="Proteomes" id="UP000190890">
    <property type="component" value="Unassembled WGS sequence"/>
</dbReference>
<keyword evidence="5" id="KW-0808">Transferase</keyword>
<dbReference type="PROSITE" id="PS51257">
    <property type="entry name" value="PROKAR_LIPOPROTEIN"/>
    <property type="match status" value="1"/>
</dbReference>
<dbReference type="PANTHER" id="PTHR31528:SF1">
    <property type="entry name" value="4-AMINO-5-HYDROXYMETHYL-2-METHYLPYRIMIDINE PHOSPHATE SYNTHASE THI11-RELATED"/>
    <property type="match status" value="1"/>
</dbReference>
<comment type="function">
    <text evidence="1">Responsible for the formation of the pyrimidine heterocycle in the thiamine biosynthesis pathway. Catalyzes the formation of hydroxymethylpyrimidine phosphate (HMP-P) from histidine and pyridoxal phosphate (PLP). The protein uses PLP and the active site histidine to form HMP-P, generating an inactive enzyme. The enzyme can only undergo a single turnover, which suggests it is a suicide enzyme.</text>
</comment>
<feature type="chain" id="PRO_5039397716" description="Thiamine pyrimidine synthase" evidence="12">
    <location>
        <begin position="21"/>
        <end position="355"/>
    </location>
</feature>